<name>A0A8D9EBI6_9HEMI</name>
<reference evidence="2" key="1">
    <citation type="submission" date="2021-05" db="EMBL/GenBank/DDBJ databases">
        <authorList>
            <person name="Alioto T."/>
            <person name="Alioto T."/>
            <person name="Gomez Garrido J."/>
        </authorList>
    </citation>
    <scope>NUCLEOTIDE SEQUENCE</scope>
</reference>
<feature type="signal peptide" evidence="1">
    <location>
        <begin position="1"/>
        <end position="20"/>
    </location>
</feature>
<keyword evidence="1" id="KW-0732">Signal</keyword>
<organism evidence="2">
    <name type="scientific">Cacopsylla melanoneura</name>
    <dbReference type="NCBI Taxonomy" id="428564"/>
    <lineage>
        <taxon>Eukaryota</taxon>
        <taxon>Metazoa</taxon>
        <taxon>Ecdysozoa</taxon>
        <taxon>Arthropoda</taxon>
        <taxon>Hexapoda</taxon>
        <taxon>Insecta</taxon>
        <taxon>Pterygota</taxon>
        <taxon>Neoptera</taxon>
        <taxon>Paraneoptera</taxon>
        <taxon>Hemiptera</taxon>
        <taxon>Sternorrhyncha</taxon>
        <taxon>Psylloidea</taxon>
        <taxon>Psyllidae</taxon>
        <taxon>Psyllinae</taxon>
        <taxon>Cacopsylla</taxon>
    </lineage>
</organism>
<evidence type="ECO:0000313" key="2">
    <source>
        <dbReference type="EMBL" id="CAG6747838.1"/>
    </source>
</evidence>
<evidence type="ECO:0000256" key="1">
    <source>
        <dbReference type="SAM" id="SignalP"/>
    </source>
</evidence>
<proteinExistence type="predicted"/>
<protein>
    <submittedName>
        <fullName evidence="2">Uncharacterized protein</fullName>
    </submittedName>
</protein>
<accession>A0A8D9EBI6</accession>
<dbReference type="EMBL" id="HBUF01515902">
    <property type="protein sequence ID" value="CAG6747838.1"/>
    <property type="molecule type" value="Transcribed_RNA"/>
</dbReference>
<dbReference type="AlphaFoldDB" id="A0A8D9EBI6"/>
<sequence length="140" mass="17108">MNSKLVALVFLLFGYHVCDEDDKYKNVLWEEVRYAHNLDMGFVHTRLTTLFKHQTVLYDDYLVPYVPTLDELRYVLKKPMKKLRPLNYTIEMNWERIRFVEKYYMDEVKWWPLVVKIHIISNVFRNKTTEEVCSFRLSSF</sequence>
<feature type="chain" id="PRO_5033998257" evidence="1">
    <location>
        <begin position="21"/>
        <end position="140"/>
    </location>
</feature>